<evidence type="ECO:0000313" key="1">
    <source>
        <dbReference type="EMBL" id="KAH7954130.1"/>
    </source>
</evidence>
<keyword evidence="2" id="KW-1185">Reference proteome</keyword>
<accession>A0ACB8CY33</accession>
<organism evidence="1 2">
    <name type="scientific">Dermacentor silvarum</name>
    <name type="common">Tick</name>
    <dbReference type="NCBI Taxonomy" id="543639"/>
    <lineage>
        <taxon>Eukaryota</taxon>
        <taxon>Metazoa</taxon>
        <taxon>Ecdysozoa</taxon>
        <taxon>Arthropoda</taxon>
        <taxon>Chelicerata</taxon>
        <taxon>Arachnida</taxon>
        <taxon>Acari</taxon>
        <taxon>Parasitiformes</taxon>
        <taxon>Ixodida</taxon>
        <taxon>Ixodoidea</taxon>
        <taxon>Ixodidae</taxon>
        <taxon>Rhipicephalinae</taxon>
        <taxon>Dermacentor</taxon>
    </lineage>
</organism>
<name>A0ACB8CY33_DERSI</name>
<dbReference type="Proteomes" id="UP000821865">
    <property type="component" value="Chromosome 4"/>
</dbReference>
<dbReference type="EMBL" id="CM023473">
    <property type="protein sequence ID" value="KAH7954130.1"/>
    <property type="molecule type" value="Genomic_DNA"/>
</dbReference>
<evidence type="ECO:0000313" key="2">
    <source>
        <dbReference type="Proteomes" id="UP000821865"/>
    </source>
</evidence>
<sequence>MFSRPSHKADADIASEETSSSAEHLPADVPKPSTSKLPLPLRIICRFHGFLSSRLYADTVVGRSVAELEGVCNIRREFMLYILLVLLLLSFLIGVFGRHMSNVICVPYPAIVSIISVDSNVRQRYVKWITYWMVFGLVNLGDMACPLVSGIVPQYHLWRTLFLAWCFCPYKWNGCKLIRESLYTGKNLRIARVVAYVFYEGARVLTAR</sequence>
<gene>
    <name evidence="1" type="ORF">HPB49_015746</name>
</gene>
<comment type="caution">
    <text evidence="1">The sequence shown here is derived from an EMBL/GenBank/DDBJ whole genome shotgun (WGS) entry which is preliminary data.</text>
</comment>
<proteinExistence type="predicted"/>
<reference evidence="1" key="1">
    <citation type="submission" date="2020-05" db="EMBL/GenBank/DDBJ databases">
        <title>Large-scale comparative analyses of tick genomes elucidate their genetic diversity and vector capacities.</title>
        <authorList>
            <person name="Jia N."/>
            <person name="Wang J."/>
            <person name="Shi W."/>
            <person name="Du L."/>
            <person name="Sun Y."/>
            <person name="Zhan W."/>
            <person name="Jiang J."/>
            <person name="Wang Q."/>
            <person name="Zhang B."/>
            <person name="Ji P."/>
            <person name="Sakyi L.B."/>
            <person name="Cui X."/>
            <person name="Yuan T."/>
            <person name="Jiang B."/>
            <person name="Yang W."/>
            <person name="Lam T.T.-Y."/>
            <person name="Chang Q."/>
            <person name="Ding S."/>
            <person name="Wang X."/>
            <person name="Zhu J."/>
            <person name="Ruan X."/>
            <person name="Zhao L."/>
            <person name="Wei J."/>
            <person name="Que T."/>
            <person name="Du C."/>
            <person name="Cheng J."/>
            <person name="Dai P."/>
            <person name="Han X."/>
            <person name="Huang E."/>
            <person name="Gao Y."/>
            <person name="Liu J."/>
            <person name="Shao H."/>
            <person name="Ye R."/>
            <person name="Li L."/>
            <person name="Wei W."/>
            <person name="Wang X."/>
            <person name="Wang C."/>
            <person name="Yang T."/>
            <person name="Huo Q."/>
            <person name="Li W."/>
            <person name="Guo W."/>
            <person name="Chen H."/>
            <person name="Zhou L."/>
            <person name="Ni X."/>
            <person name="Tian J."/>
            <person name="Zhou Y."/>
            <person name="Sheng Y."/>
            <person name="Liu T."/>
            <person name="Pan Y."/>
            <person name="Xia L."/>
            <person name="Li J."/>
            <person name="Zhao F."/>
            <person name="Cao W."/>
        </authorList>
    </citation>
    <scope>NUCLEOTIDE SEQUENCE</scope>
    <source>
        <strain evidence="1">Dsil-2018</strain>
    </source>
</reference>
<protein>
    <submittedName>
        <fullName evidence="1">Uncharacterized protein</fullName>
    </submittedName>
</protein>